<name>A0A9D1N9W3_9FIRM</name>
<proteinExistence type="predicted"/>
<evidence type="ECO:0000313" key="1">
    <source>
        <dbReference type="EMBL" id="HIU98924.1"/>
    </source>
</evidence>
<evidence type="ECO:0000313" key="2">
    <source>
        <dbReference type="Proteomes" id="UP000886857"/>
    </source>
</evidence>
<organism evidence="1 2">
    <name type="scientific">Candidatus Limadaptatus stercoripullorum</name>
    <dbReference type="NCBI Taxonomy" id="2840846"/>
    <lineage>
        <taxon>Bacteria</taxon>
        <taxon>Bacillati</taxon>
        <taxon>Bacillota</taxon>
        <taxon>Clostridia</taxon>
        <taxon>Eubacteriales</taxon>
        <taxon>Candidatus Limadaptatus</taxon>
    </lineage>
</organism>
<reference evidence="1" key="2">
    <citation type="journal article" date="2021" name="PeerJ">
        <title>Extensive microbial diversity within the chicken gut microbiome revealed by metagenomics and culture.</title>
        <authorList>
            <person name="Gilroy R."/>
            <person name="Ravi A."/>
            <person name="Getino M."/>
            <person name="Pursley I."/>
            <person name="Horton D.L."/>
            <person name="Alikhan N.F."/>
            <person name="Baker D."/>
            <person name="Gharbi K."/>
            <person name="Hall N."/>
            <person name="Watson M."/>
            <person name="Adriaenssens E.M."/>
            <person name="Foster-Nyarko E."/>
            <person name="Jarju S."/>
            <person name="Secka A."/>
            <person name="Antonio M."/>
            <person name="Oren A."/>
            <person name="Chaudhuri R.R."/>
            <person name="La Ragione R."/>
            <person name="Hildebrand F."/>
            <person name="Pallen M.J."/>
        </authorList>
    </citation>
    <scope>NUCLEOTIDE SEQUENCE</scope>
    <source>
        <strain evidence="1">10406</strain>
    </source>
</reference>
<sequence>MEYAVSAAVAVLTVIAFMLVRPRVRTRFVRRLDGEEFARAADEFAKSLPLPEKGGNGVSSRPLVKLVRTAAKPADGEAGKLLGRLRDVFAEHEEEIKALKKRDFAPLDALPSVNGEARVIGIAEFVLTSSAMLFSEERLRKAVDAVNSRHTLSYDEVDKLPLAFEFALLRRLALIAYVLKTMKCAADAGERAAARPRSHGTARLSAKFGSSVFFALAAATELGFSATKLKARAGDLLDESVFYAENCFLSLSVLRAVNFAQFYKPLEILTKYDIYKNADEKSKIAFNQCLSEVGERENLDEYAVALRLDRYISAGILPPLALSSFKAAGNIVMFGRVRRDTAALARALSSEEAMSLLFGGHKKVGSTLEKSKMYTNIPPKTEYFGVNFGISEKDGELSLAPSFPPCARRAEVEIERGGVIHKIIFSREAGRKLTVNSTALYGVPRIKLGGIPLTVVVGISPQIRDGDDIQID</sequence>
<accession>A0A9D1N9W3</accession>
<reference evidence="1" key="1">
    <citation type="submission" date="2020-10" db="EMBL/GenBank/DDBJ databases">
        <authorList>
            <person name="Gilroy R."/>
        </authorList>
    </citation>
    <scope>NUCLEOTIDE SEQUENCE</scope>
    <source>
        <strain evidence="1">10406</strain>
    </source>
</reference>
<gene>
    <name evidence="1" type="ORF">IAC73_03670</name>
</gene>
<dbReference type="Proteomes" id="UP000886857">
    <property type="component" value="Unassembled WGS sequence"/>
</dbReference>
<dbReference type="EMBL" id="DVOE01000056">
    <property type="protein sequence ID" value="HIU98924.1"/>
    <property type="molecule type" value="Genomic_DNA"/>
</dbReference>
<dbReference type="AlphaFoldDB" id="A0A9D1N9W3"/>
<comment type="caution">
    <text evidence="1">The sequence shown here is derived from an EMBL/GenBank/DDBJ whole genome shotgun (WGS) entry which is preliminary data.</text>
</comment>
<protein>
    <submittedName>
        <fullName evidence="1">Uncharacterized protein</fullName>
    </submittedName>
</protein>